<gene>
    <name evidence="2" type="ORF">WJX74_010641</name>
</gene>
<feature type="compositionally biased region" description="Polar residues" evidence="1">
    <location>
        <begin position="1"/>
        <end position="10"/>
    </location>
</feature>
<evidence type="ECO:0000313" key="2">
    <source>
        <dbReference type="EMBL" id="KAK9830858.1"/>
    </source>
</evidence>
<proteinExistence type="predicted"/>
<sequence>MASCSSSNSVALGKGSLAKSDSCLSVSSIVSELRPAAGSKRWLSIDARDPAAAAAARPFKKSCLTFLQQQEQDTQPSLQLTRTDSVMSASSADTQLLCTEAFGTEDDSSSALVSAGVGEAKPGAGAALTQGNGPQRPAQPRADTSNLSGIPGPQDMIIELTSLYGFSAYAVQLGISYFARLCRLDRSLLASALHHPILAPLVGSDVRHAILTGHRMARVGTAIKARCPAHQWVMAVLLVCIFVAAKNVEALRYRRLLPSMLSHALNFDVQPSQATIVEMECLQALEWRLGPHFHTAQELRQQTA</sequence>
<protein>
    <recommendedName>
        <fullName evidence="4">Cyclin N-terminal domain-containing protein</fullName>
    </recommendedName>
</protein>
<feature type="region of interest" description="Disordered" evidence="1">
    <location>
        <begin position="122"/>
        <end position="148"/>
    </location>
</feature>
<comment type="caution">
    <text evidence="2">The sequence shown here is derived from an EMBL/GenBank/DDBJ whole genome shotgun (WGS) entry which is preliminary data.</text>
</comment>
<evidence type="ECO:0008006" key="4">
    <source>
        <dbReference type="Google" id="ProtNLM"/>
    </source>
</evidence>
<accession>A0AAW1RB55</accession>
<evidence type="ECO:0000256" key="1">
    <source>
        <dbReference type="SAM" id="MobiDB-lite"/>
    </source>
</evidence>
<evidence type="ECO:0000313" key="3">
    <source>
        <dbReference type="Proteomes" id="UP001438707"/>
    </source>
</evidence>
<dbReference type="AlphaFoldDB" id="A0AAW1RB55"/>
<name>A0AAW1RB55_9CHLO</name>
<reference evidence="2 3" key="1">
    <citation type="journal article" date="2024" name="Nat. Commun.">
        <title>Phylogenomics reveals the evolutionary origins of lichenization in chlorophyte algae.</title>
        <authorList>
            <person name="Puginier C."/>
            <person name="Libourel C."/>
            <person name="Otte J."/>
            <person name="Skaloud P."/>
            <person name="Haon M."/>
            <person name="Grisel S."/>
            <person name="Petersen M."/>
            <person name="Berrin J.G."/>
            <person name="Delaux P.M."/>
            <person name="Dal Grande F."/>
            <person name="Keller J."/>
        </authorList>
    </citation>
    <scope>NUCLEOTIDE SEQUENCE [LARGE SCALE GENOMIC DNA]</scope>
    <source>
        <strain evidence="2 3">SAG 2145</strain>
    </source>
</reference>
<dbReference type="Proteomes" id="UP001438707">
    <property type="component" value="Unassembled WGS sequence"/>
</dbReference>
<feature type="region of interest" description="Disordered" evidence="1">
    <location>
        <begin position="1"/>
        <end position="20"/>
    </location>
</feature>
<dbReference type="EMBL" id="JALJOS010000015">
    <property type="protein sequence ID" value="KAK9830858.1"/>
    <property type="molecule type" value="Genomic_DNA"/>
</dbReference>
<keyword evidence="3" id="KW-1185">Reference proteome</keyword>
<organism evidence="2 3">
    <name type="scientific">Apatococcus lobatus</name>
    <dbReference type="NCBI Taxonomy" id="904363"/>
    <lineage>
        <taxon>Eukaryota</taxon>
        <taxon>Viridiplantae</taxon>
        <taxon>Chlorophyta</taxon>
        <taxon>core chlorophytes</taxon>
        <taxon>Trebouxiophyceae</taxon>
        <taxon>Chlorellales</taxon>
        <taxon>Chlorellaceae</taxon>
        <taxon>Apatococcus</taxon>
    </lineage>
</organism>